<keyword evidence="13" id="KW-0157">Chromophore</keyword>
<feature type="domain" description="PAC" evidence="18">
    <location>
        <begin position="85"/>
        <end position="137"/>
    </location>
</feature>
<dbReference type="InterPro" id="IPR011102">
    <property type="entry name" value="Sig_transdc_His_kinase_HWE"/>
</dbReference>
<dbReference type="InterPro" id="IPR013655">
    <property type="entry name" value="PAS_fold_3"/>
</dbReference>
<organism evidence="19 20">
    <name type="scientific">Limimaricola pyoseonensis</name>
    <dbReference type="NCBI Taxonomy" id="521013"/>
    <lineage>
        <taxon>Bacteria</taxon>
        <taxon>Pseudomonadati</taxon>
        <taxon>Pseudomonadota</taxon>
        <taxon>Alphaproteobacteria</taxon>
        <taxon>Rhodobacterales</taxon>
        <taxon>Paracoccaceae</taxon>
        <taxon>Limimaricola</taxon>
    </lineage>
</organism>
<evidence type="ECO:0000259" key="17">
    <source>
        <dbReference type="PROSITE" id="PS50110"/>
    </source>
</evidence>
<evidence type="ECO:0000256" key="14">
    <source>
        <dbReference type="ARBA" id="ARBA00023026"/>
    </source>
</evidence>
<protein>
    <recommendedName>
        <fullName evidence="2">histidine kinase</fullName>
        <ecNumber evidence="2">2.7.13.3</ecNumber>
    </recommendedName>
</protein>
<dbReference type="SMART" id="SM00448">
    <property type="entry name" value="REC"/>
    <property type="match status" value="1"/>
</dbReference>
<dbReference type="Pfam" id="PF08447">
    <property type="entry name" value="PAS_3"/>
    <property type="match status" value="1"/>
</dbReference>
<keyword evidence="9" id="KW-0677">Repeat</keyword>
<evidence type="ECO:0000256" key="1">
    <source>
        <dbReference type="ARBA" id="ARBA00000085"/>
    </source>
</evidence>
<dbReference type="GO" id="GO:0000160">
    <property type="term" value="P:phosphorelay signal transduction system"/>
    <property type="evidence" value="ECO:0007669"/>
    <property type="project" value="InterPro"/>
</dbReference>
<dbReference type="Gene3D" id="3.30.565.10">
    <property type="entry name" value="Histidine kinase-like ATPase, C-terminal domain"/>
    <property type="match status" value="1"/>
</dbReference>
<dbReference type="InterPro" id="IPR001789">
    <property type="entry name" value="Sig_transdc_resp-reg_receiver"/>
</dbReference>
<evidence type="ECO:0000259" key="18">
    <source>
        <dbReference type="PROSITE" id="PS50113"/>
    </source>
</evidence>
<dbReference type="CDD" id="cd00130">
    <property type="entry name" value="PAS"/>
    <property type="match status" value="1"/>
</dbReference>
<keyword evidence="11" id="KW-0418">Kinase</keyword>
<dbReference type="GO" id="GO:0005524">
    <property type="term" value="F:ATP binding"/>
    <property type="evidence" value="ECO:0007669"/>
    <property type="project" value="UniProtKB-KW"/>
</dbReference>
<keyword evidence="20" id="KW-1185">Reference proteome</keyword>
<dbReference type="Gene3D" id="2.10.70.100">
    <property type="match status" value="1"/>
</dbReference>
<dbReference type="PROSITE" id="PS50110">
    <property type="entry name" value="RESPONSE_REGULATORY"/>
    <property type="match status" value="1"/>
</dbReference>
<dbReference type="RefSeq" id="WP_165612580.1">
    <property type="nucleotide sequence ID" value="NZ_FNAT01000003.1"/>
</dbReference>
<gene>
    <name evidence="19" type="ORF">SAMN04488567_2427</name>
</gene>
<dbReference type="GO" id="GO:0009881">
    <property type="term" value="F:photoreceptor activity"/>
    <property type="evidence" value="ECO:0007669"/>
    <property type="project" value="UniProtKB-KW"/>
</dbReference>
<keyword evidence="6" id="KW-0285">Flavoprotein</keyword>
<accession>A0A1G7F4T4</accession>
<evidence type="ECO:0000256" key="16">
    <source>
        <dbReference type="PROSITE-ProRule" id="PRU00169"/>
    </source>
</evidence>
<dbReference type="STRING" id="521013.SAMN04488567_2427"/>
<dbReference type="InterPro" id="IPR000700">
    <property type="entry name" value="PAS-assoc_C"/>
</dbReference>
<dbReference type="Gene3D" id="3.40.50.2300">
    <property type="match status" value="1"/>
</dbReference>
<dbReference type="InterPro" id="IPR000014">
    <property type="entry name" value="PAS"/>
</dbReference>
<evidence type="ECO:0000256" key="2">
    <source>
        <dbReference type="ARBA" id="ARBA00012438"/>
    </source>
</evidence>
<dbReference type="NCBIfam" id="TIGR00229">
    <property type="entry name" value="sensory_box"/>
    <property type="match status" value="1"/>
</dbReference>
<dbReference type="PANTHER" id="PTHR41523">
    <property type="entry name" value="TWO-COMPONENT SYSTEM SENSOR PROTEIN"/>
    <property type="match status" value="1"/>
</dbReference>
<evidence type="ECO:0000256" key="12">
    <source>
        <dbReference type="ARBA" id="ARBA00022840"/>
    </source>
</evidence>
<dbReference type="AlphaFoldDB" id="A0A1G7F4T4"/>
<evidence type="ECO:0000256" key="13">
    <source>
        <dbReference type="ARBA" id="ARBA00022991"/>
    </source>
</evidence>
<keyword evidence="7" id="KW-0288">FMN</keyword>
<evidence type="ECO:0000256" key="4">
    <source>
        <dbReference type="ARBA" id="ARBA00022553"/>
    </source>
</evidence>
<evidence type="ECO:0000256" key="10">
    <source>
        <dbReference type="ARBA" id="ARBA00022741"/>
    </source>
</evidence>
<feature type="modified residue" description="4-aspartylphosphate" evidence="16">
    <location>
        <position position="393"/>
    </location>
</feature>
<comment type="catalytic activity">
    <reaction evidence="1">
        <text>ATP + protein L-histidine = ADP + protein N-phospho-L-histidine.</text>
        <dbReference type="EC" id="2.7.13.3"/>
    </reaction>
</comment>
<dbReference type="InterPro" id="IPR001610">
    <property type="entry name" value="PAC"/>
</dbReference>
<evidence type="ECO:0000256" key="3">
    <source>
        <dbReference type="ARBA" id="ARBA00022543"/>
    </source>
</evidence>
<keyword evidence="14" id="KW-0843">Virulence</keyword>
<dbReference type="SMART" id="SM00086">
    <property type="entry name" value="PAC"/>
    <property type="match status" value="1"/>
</dbReference>
<keyword evidence="5" id="KW-0716">Sensory transduction</keyword>
<evidence type="ECO:0000313" key="19">
    <source>
        <dbReference type="EMBL" id="SDE70944.1"/>
    </source>
</evidence>
<dbReference type="SUPFAM" id="SSF55874">
    <property type="entry name" value="ATPase domain of HSP90 chaperone/DNA topoisomerase II/histidine kinase"/>
    <property type="match status" value="1"/>
</dbReference>
<dbReference type="SMART" id="SM00911">
    <property type="entry name" value="HWE_HK"/>
    <property type="match status" value="1"/>
</dbReference>
<evidence type="ECO:0000256" key="9">
    <source>
        <dbReference type="ARBA" id="ARBA00022737"/>
    </source>
</evidence>
<dbReference type="GO" id="GO:0004673">
    <property type="term" value="F:protein histidine kinase activity"/>
    <property type="evidence" value="ECO:0007669"/>
    <property type="project" value="UniProtKB-EC"/>
</dbReference>
<keyword evidence="10" id="KW-0547">Nucleotide-binding</keyword>
<feature type="domain" description="Response regulatory" evidence="17">
    <location>
        <begin position="344"/>
        <end position="454"/>
    </location>
</feature>
<keyword evidence="4 16" id="KW-0597">Phosphoprotein</keyword>
<keyword evidence="8" id="KW-0808">Transferase</keyword>
<keyword evidence="15" id="KW-0675">Receptor</keyword>
<dbReference type="InterPro" id="IPR036890">
    <property type="entry name" value="HATPase_C_sf"/>
</dbReference>
<dbReference type="EMBL" id="FNAT01000003">
    <property type="protein sequence ID" value="SDE70944.1"/>
    <property type="molecule type" value="Genomic_DNA"/>
</dbReference>
<evidence type="ECO:0000256" key="11">
    <source>
        <dbReference type="ARBA" id="ARBA00022777"/>
    </source>
</evidence>
<evidence type="ECO:0000256" key="5">
    <source>
        <dbReference type="ARBA" id="ARBA00022606"/>
    </source>
</evidence>
<evidence type="ECO:0000256" key="7">
    <source>
        <dbReference type="ARBA" id="ARBA00022643"/>
    </source>
</evidence>
<dbReference type="PANTHER" id="PTHR41523:SF8">
    <property type="entry name" value="ETHYLENE RESPONSE SENSOR PROTEIN"/>
    <property type="match status" value="1"/>
</dbReference>
<dbReference type="SUPFAM" id="SSF55785">
    <property type="entry name" value="PYP-like sensor domain (PAS domain)"/>
    <property type="match status" value="1"/>
</dbReference>
<keyword evidence="12" id="KW-0067">ATP-binding</keyword>
<keyword evidence="3" id="KW-0600">Photoreceptor protein</keyword>
<dbReference type="SUPFAM" id="SSF52172">
    <property type="entry name" value="CheY-like"/>
    <property type="match status" value="1"/>
</dbReference>
<dbReference type="InterPro" id="IPR035965">
    <property type="entry name" value="PAS-like_dom_sf"/>
</dbReference>
<dbReference type="InterPro" id="IPR011006">
    <property type="entry name" value="CheY-like_superfamily"/>
</dbReference>
<dbReference type="EC" id="2.7.13.3" evidence="2"/>
<dbReference type="Gene3D" id="3.30.450.20">
    <property type="entry name" value="PAS domain"/>
    <property type="match status" value="1"/>
</dbReference>
<evidence type="ECO:0000313" key="20">
    <source>
        <dbReference type="Proteomes" id="UP000198922"/>
    </source>
</evidence>
<evidence type="ECO:0000256" key="15">
    <source>
        <dbReference type="ARBA" id="ARBA00023170"/>
    </source>
</evidence>
<dbReference type="PROSITE" id="PS50113">
    <property type="entry name" value="PAC"/>
    <property type="match status" value="1"/>
</dbReference>
<evidence type="ECO:0000256" key="6">
    <source>
        <dbReference type="ARBA" id="ARBA00022630"/>
    </source>
</evidence>
<reference evidence="20" key="1">
    <citation type="submission" date="2016-10" db="EMBL/GenBank/DDBJ databases">
        <authorList>
            <person name="Varghese N."/>
            <person name="Submissions S."/>
        </authorList>
    </citation>
    <scope>NUCLEOTIDE SEQUENCE [LARGE SCALE GENOMIC DNA]</scope>
    <source>
        <strain evidence="20">DSM 21424</strain>
    </source>
</reference>
<dbReference type="Proteomes" id="UP000198922">
    <property type="component" value="Unassembled WGS sequence"/>
</dbReference>
<sequence length="458" mass="49848">MDELRELEAGADHLRLVLAVGEIGVWDLDTVTGKAWRSLRHDQIFGYDTLLPSWSYEDFLGHVVEEDRKKVEQSFGVATTHGEPWAFECRIIRADGQMRWITAHGRQVRDEKTGHDRLIGHVIDITENKEAEERLRLVTSELNHRTRNMLSVLQGMVRMSARRAGSVAEMEHSLLGRMEALSRSHALTVQLSESALRVSDVIDSAVSPFRPEAGRFSVTGATGATLSAKIAESLSLALYELTTNAIKYGALSNDAGRVSVDVTRTMPGRAQVVWRESGGPAVVPPERSGFGSTLLRSILRAEEGEVKVDYAAEGVTCTIELPVGHDAEETQRATAGAARLEGKRVMVVEDEFLIAISLEMALGEQGALVEGPYTKLSEAQKAVATRPDAAVLDVRLGAESSLPVARDLHALGVPILFVTGNVDGEELKADFPGCEVLSKPVSEDRVVSELRKLIAAKG</sequence>
<proteinExistence type="predicted"/>
<name>A0A1G7F4T4_9RHOB</name>
<evidence type="ECO:0000256" key="8">
    <source>
        <dbReference type="ARBA" id="ARBA00022679"/>
    </source>
</evidence>
<dbReference type="Pfam" id="PF07536">
    <property type="entry name" value="HWE_HK"/>
    <property type="match status" value="1"/>
</dbReference>